<dbReference type="PIRSF" id="PIRSF011576">
    <property type="entry name" value="YabP"/>
    <property type="match status" value="1"/>
</dbReference>
<dbReference type="Pfam" id="PF07873">
    <property type="entry name" value="YabP"/>
    <property type="match status" value="1"/>
</dbReference>
<dbReference type="GO" id="GO:0030435">
    <property type="term" value="P:sporulation resulting in formation of a cellular spore"/>
    <property type="evidence" value="ECO:0007669"/>
    <property type="project" value="InterPro"/>
</dbReference>
<dbReference type="Proteomes" id="UP000601522">
    <property type="component" value="Unassembled WGS sequence"/>
</dbReference>
<organism evidence="1 2">
    <name type="scientific">Wansuia hejianensis</name>
    <dbReference type="NCBI Taxonomy" id="2763667"/>
    <lineage>
        <taxon>Bacteria</taxon>
        <taxon>Bacillati</taxon>
        <taxon>Bacillota</taxon>
        <taxon>Clostridia</taxon>
        <taxon>Lachnospirales</taxon>
        <taxon>Lachnospiraceae</taxon>
        <taxon>Wansuia</taxon>
    </lineage>
</organism>
<dbReference type="AlphaFoldDB" id="A0A926IN32"/>
<dbReference type="Gene3D" id="2.60.40.2000">
    <property type="match status" value="1"/>
</dbReference>
<keyword evidence="2" id="KW-1185">Reference proteome</keyword>
<dbReference type="InterPro" id="IPR012504">
    <property type="entry name" value="Spore_YabP"/>
</dbReference>
<accession>A0A926IN32</accession>
<gene>
    <name evidence="1" type="primary">yabP</name>
    <name evidence="1" type="ORF">H8689_08965</name>
</gene>
<proteinExistence type="predicted"/>
<dbReference type="InterPro" id="IPR022476">
    <property type="entry name" value="Spore_YabP/YqfC"/>
</dbReference>
<sequence length="92" mass="10130">MSENRVNFKNQNIIIEDRSKIKITGVEQVDSYNETTIVLSTIKGGISIKGEGLNISNLNIDDGSLRISGMINSLTYISKEGTPKNLLGKIFK</sequence>
<comment type="caution">
    <text evidence="1">The sequence shown here is derived from an EMBL/GenBank/DDBJ whole genome shotgun (WGS) entry which is preliminary data.</text>
</comment>
<reference evidence="1 2" key="1">
    <citation type="submission" date="2020-08" db="EMBL/GenBank/DDBJ databases">
        <title>Genome public.</title>
        <authorList>
            <person name="Liu C."/>
            <person name="Sun Q."/>
        </authorList>
    </citation>
    <scope>NUCLEOTIDE SEQUENCE [LARGE SCALE GENOMIC DNA]</scope>
    <source>
        <strain evidence="1 2">NSJ-26</strain>
    </source>
</reference>
<name>A0A926IN32_9FIRM</name>
<protein>
    <submittedName>
        <fullName evidence="1">Sporulation protein YabP</fullName>
    </submittedName>
</protein>
<dbReference type="EMBL" id="JACRTK010000003">
    <property type="protein sequence ID" value="MBC8591241.1"/>
    <property type="molecule type" value="Genomic_DNA"/>
</dbReference>
<dbReference type="InterPro" id="IPR038705">
    <property type="entry name" value="YabP_sf"/>
</dbReference>
<dbReference type="NCBIfam" id="TIGR02892">
    <property type="entry name" value="spore_yabP"/>
    <property type="match status" value="1"/>
</dbReference>
<evidence type="ECO:0000313" key="1">
    <source>
        <dbReference type="EMBL" id="MBC8591241.1"/>
    </source>
</evidence>
<dbReference type="RefSeq" id="WP_249324103.1">
    <property type="nucleotide sequence ID" value="NZ_JACRTK010000003.1"/>
</dbReference>
<evidence type="ECO:0000313" key="2">
    <source>
        <dbReference type="Proteomes" id="UP000601522"/>
    </source>
</evidence>